<reference evidence="2 3" key="1">
    <citation type="submission" date="2019-06" db="EMBL/GenBank/DDBJ databases">
        <title>Erythrobacter insulae sp. nov., isolated from a tidal flat.</title>
        <authorList>
            <person name="Yoon J.-H."/>
        </authorList>
    </citation>
    <scope>NUCLEOTIDE SEQUENCE [LARGE SCALE GENOMIC DNA]</scope>
    <source>
        <strain evidence="2 3">JBTF-M21</strain>
    </source>
</reference>
<name>A0A547PAC5_9SPHN</name>
<protein>
    <submittedName>
        <fullName evidence="2">Flagellar biosynthesis anti-sigma factor FlgM</fullName>
    </submittedName>
</protein>
<dbReference type="InterPro" id="IPR031316">
    <property type="entry name" value="FlgM_C"/>
</dbReference>
<evidence type="ECO:0000259" key="1">
    <source>
        <dbReference type="Pfam" id="PF04316"/>
    </source>
</evidence>
<keyword evidence="3" id="KW-1185">Reference proteome</keyword>
<keyword evidence="2" id="KW-0969">Cilium</keyword>
<dbReference type="EMBL" id="VHJK01000001">
    <property type="protein sequence ID" value="TRD11085.1"/>
    <property type="molecule type" value="Genomic_DNA"/>
</dbReference>
<dbReference type="Proteomes" id="UP000316343">
    <property type="component" value="Unassembled WGS sequence"/>
</dbReference>
<sequence>MPSIEVSKLQGIAAPRTVSGGDRAQIDARTAQTAVNTAAKVDAGVKLEVGASIDAAQPPINNERVAEIRTALEKGNYPLVPTQIADAMIAAQISLETVR</sequence>
<gene>
    <name evidence="2" type="ORF">FGU71_03940</name>
</gene>
<dbReference type="RefSeq" id="WP_142787349.1">
    <property type="nucleotide sequence ID" value="NZ_VHJK01000001.1"/>
</dbReference>
<keyword evidence="2" id="KW-0966">Cell projection</keyword>
<proteinExistence type="predicted"/>
<comment type="caution">
    <text evidence="2">The sequence shown here is derived from an EMBL/GenBank/DDBJ whole genome shotgun (WGS) entry which is preliminary data.</text>
</comment>
<accession>A0A547PAC5</accession>
<dbReference type="AlphaFoldDB" id="A0A547PAC5"/>
<evidence type="ECO:0000313" key="2">
    <source>
        <dbReference type="EMBL" id="TRD11085.1"/>
    </source>
</evidence>
<dbReference type="InterPro" id="IPR035890">
    <property type="entry name" value="Anti-sigma-28_factor_FlgM_sf"/>
</dbReference>
<evidence type="ECO:0000313" key="3">
    <source>
        <dbReference type="Proteomes" id="UP000316343"/>
    </source>
</evidence>
<keyword evidence="2" id="KW-0282">Flagellum</keyword>
<organism evidence="2 3">
    <name type="scientific">Erythrobacter insulae</name>
    <dbReference type="NCBI Taxonomy" id="2584124"/>
    <lineage>
        <taxon>Bacteria</taxon>
        <taxon>Pseudomonadati</taxon>
        <taxon>Pseudomonadota</taxon>
        <taxon>Alphaproteobacteria</taxon>
        <taxon>Sphingomonadales</taxon>
        <taxon>Erythrobacteraceae</taxon>
        <taxon>Erythrobacter/Porphyrobacter group</taxon>
        <taxon>Erythrobacter</taxon>
    </lineage>
</organism>
<dbReference type="SUPFAM" id="SSF101498">
    <property type="entry name" value="Anti-sigma factor FlgM"/>
    <property type="match status" value="1"/>
</dbReference>
<dbReference type="Pfam" id="PF04316">
    <property type="entry name" value="FlgM"/>
    <property type="match status" value="1"/>
</dbReference>
<dbReference type="OrthoDB" id="7392062at2"/>
<feature type="domain" description="Anti-sigma-28 factor FlgM C-terminal" evidence="1">
    <location>
        <begin position="55"/>
        <end position="89"/>
    </location>
</feature>